<dbReference type="RefSeq" id="WP_124011822.1">
    <property type="nucleotide sequence ID" value="NZ_CP034073.1"/>
</dbReference>
<evidence type="ECO:0000313" key="4">
    <source>
        <dbReference type="EMBL" id="RPA34682.1"/>
    </source>
</evidence>
<dbReference type="KEGG" id="spsr:EGC80_19475"/>
<dbReference type="Pfam" id="PF03808">
    <property type="entry name" value="Glyco_tran_WecG"/>
    <property type="match status" value="1"/>
</dbReference>
<name>A0A3N4ECM8_9GAMM</name>
<dbReference type="EMBL" id="CP034073">
    <property type="protein sequence ID" value="AZG36827.1"/>
    <property type="molecule type" value="Genomic_DNA"/>
</dbReference>
<organism evidence="4 6">
    <name type="scientific">Shewanella psychromarinicola</name>
    <dbReference type="NCBI Taxonomy" id="2487742"/>
    <lineage>
        <taxon>Bacteria</taxon>
        <taxon>Pseudomonadati</taxon>
        <taxon>Pseudomonadota</taxon>
        <taxon>Gammaproteobacteria</taxon>
        <taxon>Alteromonadales</taxon>
        <taxon>Shewanellaceae</taxon>
        <taxon>Shewanella</taxon>
    </lineage>
</organism>
<dbReference type="Proteomes" id="UP000278855">
    <property type="component" value="Unassembled WGS sequence"/>
</dbReference>
<dbReference type="OrthoDB" id="9808602at2"/>
<sequence length="245" mass="27493">METLTKVSFLGVNFNRFSIESLTALILNVNEKYVTVVTPNVDHVVRLNSNSDFKKVYEQADITVNDSRVLNLLSKVARVDIGNVIPGSDLTKRIVESISSKEYPITVIGCSDATIRFVTDKYRLASVNHYNPPMGFIDNDDEVDICVNFVLDNPAKLIFICVGSPRQEILSTKLKESGATGVALCVGASFLFLSGEEKRAPVFLQNLSLEWLYRLSQSPKRLFKRYIIDGVKIFPIFVSYIKNKN</sequence>
<keyword evidence="2 4" id="KW-0808">Transferase</keyword>
<keyword evidence="5" id="KW-1185">Reference proteome</keyword>
<dbReference type="CDD" id="cd06533">
    <property type="entry name" value="Glyco_transf_WecG_TagA"/>
    <property type="match status" value="1"/>
</dbReference>
<dbReference type="PANTHER" id="PTHR34136:SF1">
    <property type="entry name" value="UDP-N-ACETYL-D-MANNOSAMINURONIC ACID TRANSFERASE"/>
    <property type="match status" value="1"/>
</dbReference>
<evidence type="ECO:0000313" key="5">
    <source>
        <dbReference type="Proteomes" id="UP000273778"/>
    </source>
</evidence>
<evidence type="ECO:0000313" key="3">
    <source>
        <dbReference type="EMBL" id="AZG36827.1"/>
    </source>
</evidence>
<evidence type="ECO:0000256" key="2">
    <source>
        <dbReference type="ARBA" id="ARBA00022679"/>
    </source>
</evidence>
<proteinExistence type="predicted"/>
<reference evidence="4" key="3">
    <citation type="submission" date="2018-11" db="EMBL/GenBank/DDBJ databases">
        <authorList>
            <person name="Hwang Y.J."/>
            <person name="Hwang C.Y."/>
        </authorList>
    </citation>
    <scope>NUCLEOTIDE SEQUENCE</scope>
    <source>
        <strain evidence="4">R106</strain>
    </source>
</reference>
<dbReference type="NCBIfam" id="TIGR00696">
    <property type="entry name" value="wecG_tagA_cpsF"/>
    <property type="match status" value="1"/>
</dbReference>
<dbReference type="EMBL" id="RKKB01000001">
    <property type="protein sequence ID" value="RPA34682.1"/>
    <property type="molecule type" value="Genomic_DNA"/>
</dbReference>
<dbReference type="AlphaFoldDB" id="A0A3N4ECM8"/>
<gene>
    <name evidence="4" type="ORF">EGC77_03140</name>
    <name evidence="3" type="ORF">EGC80_19475</name>
</gene>
<evidence type="ECO:0000256" key="1">
    <source>
        <dbReference type="ARBA" id="ARBA00022676"/>
    </source>
</evidence>
<reference evidence="3 5" key="1">
    <citation type="submission" date="2018-11" db="EMBL/GenBank/DDBJ databases">
        <title>Shewanella sp. M2.</title>
        <authorList>
            <person name="Hwang Y.J."/>
            <person name="Hwang C.Y."/>
        </authorList>
    </citation>
    <scope>NUCLEOTIDE SEQUENCE [LARGE SCALE GENOMIC DNA]</scope>
    <source>
        <strain evidence="3 5">M2</strain>
    </source>
</reference>
<dbReference type="GO" id="GO:0016758">
    <property type="term" value="F:hexosyltransferase activity"/>
    <property type="evidence" value="ECO:0007669"/>
    <property type="project" value="TreeGrafter"/>
</dbReference>
<protein>
    <submittedName>
        <fullName evidence="4">Glycosyltransferase</fullName>
    </submittedName>
</protein>
<keyword evidence="1" id="KW-0328">Glycosyltransferase</keyword>
<evidence type="ECO:0000313" key="6">
    <source>
        <dbReference type="Proteomes" id="UP000278855"/>
    </source>
</evidence>
<reference evidence="6" key="2">
    <citation type="submission" date="2018-11" db="EMBL/GenBank/DDBJ databases">
        <title>Shewanella sp. R106.</title>
        <authorList>
            <person name="Hwang Y.J."/>
            <person name="Hwang C.Y."/>
        </authorList>
    </citation>
    <scope>NUCLEOTIDE SEQUENCE [LARGE SCALE GENOMIC DNA]</scope>
    <source>
        <strain evidence="6">R106</strain>
    </source>
</reference>
<dbReference type="PANTHER" id="PTHR34136">
    <property type="match status" value="1"/>
</dbReference>
<dbReference type="InterPro" id="IPR004629">
    <property type="entry name" value="WecG_TagA_CpsF"/>
</dbReference>
<accession>A0A3N4ECM8</accession>
<dbReference type="Proteomes" id="UP000273778">
    <property type="component" value="Chromosome"/>
</dbReference>